<keyword evidence="2" id="KW-1185">Reference proteome</keyword>
<dbReference type="AlphaFoldDB" id="A0A5E4N3D8"/>
<protein>
    <submittedName>
        <fullName evidence="1">Uncharacterized protein</fullName>
    </submittedName>
</protein>
<proteinExistence type="predicted"/>
<reference evidence="1 2" key="1">
    <citation type="submission" date="2019-08" db="EMBL/GenBank/DDBJ databases">
        <authorList>
            <person name="Alioto T."/>
            <person name="Alioto T."/>
            <person name="Gomez Garrido J."/>
        </authorList>
    </citation>
    <scope>NUCLEOTIDE SEQUENCE [LARGE SCALE GENOMIC DNA]</scope>
</reference>
<evidence type="ECO:0000313" key="2">
    <source>
        <dbReference type="Proteomes" id="UP000325440"/>
    </source>
</evidence>
<name>A0A5E4N3D8_9HEMI</name>
<accession>A0A5E4N3D8</accession>
<gene>
    <name evidence="1" type="ORF">CINCED_3A019977</name>
</gene>
<feature type="non-terminal residue" evidence="1">
    <location>
        <position position="234"/>
    </location>
</feature>
<organism evidence="1 2">
    <name type="scientific">Cinara cedri</name>
    <dbReference type="NCBI Taxonomy" id="506608"/>
    <lineage>
        <taxon>Eukaryota</taxon>
        <taxon>Metazoa</taxon>
        <taxon>Ecdysozoa</taxon>
        <taxon>Arthropoda</taxon>
        <taxon>Hexapoda</taxon>
        <taxon>Insecta</taxon>
        <taxon>Pterygota</taxon>
        <taxon>Neoptera</taxon>
        <taxon>Paraneoptera</taxon>
        <taxon>Hemiptera</taxon>
        <taxon>Sternorrhyncha</taxon>
        <taxon>Aphidomorpha</taxon>
        <taxon>Aphidoidea</taxon>
        <taxon>Aphididae</taxon>
        <taxon>Lachninae</taxon>
        <taxon>Cinara</taxon>
    </lineage>
</organism>
<sequence>MPNEEKPQDFELIELLIKEASSVTDASVINTPTQQSDEFRSFKARFQSYIDQIPSYLHSVGKEGFFPHFFLGSFSTLIDTEIAKKLDIEKIYFRFDGSKTLKVAVLKKGEIKSSQDATDKVNLFVITDYGSKNKDFGHGDLEEILNQVSAPGKTQYISNAKDELEVKLVKISKDADGQIVVEVKNKKLDKNNTRFQFTEIKKGLWRNPESDIAKLTNYDAKDVKAHIGKILTRV</sequence>
<dbReference type="Proteomes" id="UP000325440">
    <property type="component" value="Unassembled WGS sequence"/>
</dbReference>
<dbReference type="EMBL" id="CABPRJ010001679">
    <property type="protein sequence ID" value="VVC39125.1"/>
    <property type="molecule type" value="Genomic_DNA"/>
</dbReference>
<evidence type="ECO:0000313" key="1">
    <source>
        <dbReference type="EMBL" id="VVC39125.1"/>
    </source>
</evidence>